<evidence type="ECO:0000313" key="4">
    <source>
        <dbReference type="Proteomes" id="UP000521868"/>
    </source>
</evidence>
<dbReference type="InterPro" id="IPR044528">
    <property type="entry name" value="POD-like_MBL-fold"/>
</dbReference>
<keyword evidence="3" id="KW-0378">Hydrolase</keyword>
<dbReference type="RefSeq" id="WP_168106355.1">
    <property type="nucleotide sequence ID" value="NZ_VTOX01000001.1"/>
</dbReference>
<dbReference type="AlphaFoldDB" id="A0A7X6DDU0"/>
<dbReference type="Pfam" id="PF00753">
    <property type="entry name" value="Lactamase_B"/>
    <property type="match status" value="1"/>
</dbReference>
<keyword evidence="1" id="KW-0479">Metal-binding</keyword>
<dbReference type="Gene3D" id="3.40.250.10">
    <property type="entry name" value="Rhodanese-like domain"/>
    <property type="match status" value="2"/>
</dbReference>
<evidence type="ECO:0000256" key="1">
    <source>
        <dbReference type="ARBA" id="ARBA00022723"/>
    </source>
</evidence>
<dbReference type="PROSITE" id="PS50206">
    <property type="entry name" value="RHODANESE_3"/>
    <property type="match status" value="2"/>
</dbReference>
<dbReference type="GO" id="GO:0016787">
    <property type="term" value="F:hydrolase activity"/>
    <property type="evidence" value="ECO:0007669"/>
    <property type="project" value="UniProtKB-KW"/>
</dbReference>
<accession>A0A7X6DDU0</accession>
<feature type="domain" description="Rhodanese" evidence="2">
    <location>
        <begin position="272"/>
        <end position="363"/>
    </location>
</feature>
<dbReference type="InterPro" id="IPR036873">
    <property type="entry name" value="Rhodanese-like_dom_sf"/>
</dbReference>
<keyword evidence="4" id="KW-1185">Reference proteome</keyword>
<protein>
    <submittedName>
        <fullName evidence="3">MBL fold metallo-hydrolase</fullName>
    </submittedName>
</protein>
<dbReference type="CDD" id="cd07724">
    <property type="entry name" value="POD-like_MBL-fold"/>
    <property type="match status" value="1"/>
</dbReference>
<dbReference type="GO" id="GO:0046872">
    <property type="term" value="F:metal ion binding"/>
    <property type="evidence" value="ECO:0007669"/>
    <property type="project" value="UniProtKB-KW"/>
</dbReference>
<evidence type="ECO:0000313" key="3">
    <source>
        <dbReference type="EMBL" id="NKE65344.1"/>
    </source>
</evidence>
<comment type="caution">
    <text evidence="3">The sequence shown here is derived from an EMBL/GenBank/DDBJ whole genome shotgun (WGS) entry which is preliminary data.</text>
</comment>
<dbReference type="GO" id="GO:0050313">
    <property type="term" value="F:sulfur dioxygenase activity"/>
    <property type="evidence" value="ECO:0007669"/>
    <property type="project" value="InterPro"/>
</dbReference>
<gene>
    <name evidence="3" type="ORF">RAMLITH_05885</name>
</gene>
<dbReference type="Pfam" id="PF00581">
    <property type="entry name" value="Rhodanese"/>
    <property type="match status" value="2"/>
</dbReference>
<dbReference type="InterPro" id="IPR036866">
    <property type="entry name" value="RibonucZ/Hydroxyglut_hydro"/>
</dbReference>
<dbReference type="EMBL" id="VTOX01000001">
    <property type="protein sequence ID" value="NKE65344.1"/>
    <property type="molecule type" value="Genomic_DNA"/>
</dbReference>
<dbReference type="SMART" id="SM00450">
    <property type="entry name" value="RHOD"/>
    <property type="match status" value="2"/>
</dbReference>
<organism evidence="3 4">
    <name type="scientific">Ramlibacter lithotrophicus</name>
    <dbReference type="NCBI Taxonomy" id="2606681"/>
    <lineage>
        <taxon>Bacteria</taxon>
        <taxon>Pseudomonadati</taxon>
        <taxon>Pseudomonadota</taxon>
        <taxon>Betaproteobacteria</taxon>
        <taxon>Burkholderiales</taxon>
        <taxon>Comamonadaceae</taxon>
        <taxon>Ramlibacter</taxon>
    </lineage>
</organism>
<dbReference type="SUPFAM" id="SSF52821">
    <property type="entry name" value="Rhodanese/Cell cycle control phosphatase"/>
    <property type="match status" value="2"/>
</dbReference>
<dbReference type="Gene3D" id="3.60.15.10">
    <property type="entry name" value="Ribonuclease Z/Hydroxyacylglutathione hydrolase-like"/>
    <property type="match status" value="1"/>
</dbReference>
<dbReference type="SMART" id="SM00849">
    <property type="entry name" value="Lactamase_B"/>
    <property type="match status" value="1"/>
</dbReference>
<dbReference type="InterPro" id="IPR001763">
    <property type="entry name" value="Rhodanese-like_dom"/>
</dbReference>
<feature type="domain" description="Rhodanese" evidence="2">
    <location>
        <begin position="375"/>
        <end position="463"/>
    </location>
</feature>
<dbReference type="GO" id="GO:0006749">
    <property type="term" value="P:glutathione metabolic process"/>
    <property type="evidence" value="ECO:0007669"/>
    <property type="project" value="InterPro"/>
</dbReference>
<sequence length="467" mass="50083">MALVFERVVTEGLGDLSYLIGDDSAGTAAVIDPQADVDVYLQLARRHKVAITHILQTHVHEDFLSGANELAARVGNATLCSSAEDAAPYGYAHEALRDGDCLAFGSTVLTARHTPGHTPEHMAFLVAEEGREQAPYAVFTGGSLLINAAGRTDLLGPDRAQALTAAQYRTLHDFYLKLDDGVIIHPTHAHGSPCGAAIGDRLSSTIGYERRFNPHLQCRSEEQFRRFALDGLPPKPSYYPRLKETNTVGPAVRHGLPVAPPLPAEEFARRMEEGGAVVVDTRHMLAFGGGHVKGALNIGMAAQLPIWAGWMLDPAQPLLLVVESDGALDEVLRLFLRTGFTRFAGYLVGGMTAWDNAGHDVVATAQVTAAQVHDRPGDFTLVDVRAPHEWASGHLPGARHVYLPELPARAGELPRGKPVVVYCDSGYRASIGTSVLQRAGVAEVANMPGSMQAWKRAGYPLEGQPAG</sequence>
<dbReference type="GO" id="GO:0070813">
    <property type="term" value="P:hydrogen sulfide metabolic process"/>
    <property type="evidence" value="ECO:0007669"/>
    <property type="project" value="TreeGrafter"/>
</dbReference>
<proteinExistence type="predicted"/>
<dbReference type="FunFam" id="3.40.250.10:FF:000049">
    <property type="entry name" value="Phage shock protein E"/>
    <property type="match status" value="1"/>
</dbReference>
<name>A0A7X6DDU0_9BURK</name>
<dbReference type="Proteomes" id="UP000521868">
    <property type="component" value="Unassembled WGS sequence"/>
</dbReference>
<dbReference type="PANTHER" id="PTHR43084:SF1">
    <property type="entry name" value="PERSULFIDE DIOXYGENASE ETHE1, MITOCHONDRIAL"/>
    <property type="match status" value="1"/>
</dbReference>
<dbReference type="PANTHER" id="PTHR43084">
    <property type="entry name" value="PERSULFIDE DIOXYGENASE ETHE1"/>
    <property type="match status" value="1"/>
</dbReference>
<dbReference type="InterPro" id="IPR051682">
    <property type="entry name" value="Mito_Persulfide_Diox"/>
</dbReference>
<dbReference type="SUPFAM" id="SSF56281">
    <property type="entry name" value="Metallo-hydrolase/oxidoreductase"/>
    <property type="match status" value="1"/>
</dbReference>
<dbReference type="CDD" id="cd00158">
    <property type="entry name" value="RHOD"/>
    <property type="match status" value="2"/>
</dbReference>
<dbReference type="InterPro" id="IPR001279">
    <property type="entry name" value="Metallo-B-lactamas"/>
</dbReference>
<evidence type="ECO:0000259" key="2">
    <source>
        <dbReference type="PROSITE" id="PS50206"/>
    </source>
</evidence>
<reference evidence="3 4" key="1">
    <citation type="journal article" date="2020" name="Nature">
        <title>Bacterial chemolithoautotrophy via manganese oxidation.</title>
        <authorList>
            <person name="Yu H."/>
            <person name="Leadbetter J.R."/>
        </authorList>
    </citation>
    <scope>NUCLEOTIDE SEQUENCE [LARGE SCALE GENOMIC DNA]</scope>
    <source>
        <strain evidence="3 4">RBP-1</strain>
    </source>
</reference>